<dbReference type="InterPro" id="IPR029058">
    <property type="entry name" value="AB_hydrolase_fold"/>
</dbReference>
<accession>A0A553IJ51</accession>
<dbReference type="InterPro" id="IPR050583">
    <property type="entry name" value="Mycobacterial_A85_antigen"/>
</dbReference>
<dbReference type="PANTHER" id="PTHR48098">
    <property type="entry name" value="ENTEROCHELIN ESTERASE-RELATED"/>
    <property type="match status" value="1"/>
</dbReference>
<dbReference type="Gene3D" id="3.40.50.1820">
    <property type="entry name" value="alpha/beta hydrolase"/>
    <property type="match status" value="1"/>
</dbReference>
<dbReference type="EMBL" id="VKID01000001">
    <property type="protein sequence ID" value="TRY00251.1"/>
    <property type="molecule type" value="Genomic_DNA"/>
</dbReference>
<sequence>MQVYLPAKGFLHVIRFLSLNTIQYQRKGERKMIKTFKVTSKILNQKRNISVYIPDNHKGPFKVIYMHDGQNLFFKEASSYGEIWDAHTQYERFTKAGLIEPHIIVGIDNTKYRMDEYAPFDNSTIYKTYSDEFRVPVFGQEYARFIVEELKPWIDIRFKTKKDKEDTYIMGSSLGGLISLYCGLKYPNIFGGIGCLSTSASWNPAGLDNLLDTLKPDIHQKYFITVGSNESGKNDHKANRDYTNVSKKIYKHIKPLVNSIFYKVYEGGIHNETLWASQLSEFVQFMR</sequence>
<name>A0A553IJ51_ACHLA</name>
<dbReference type="Pfam" id="PF00756">
    <property type="entry name" value="Esterase"/>
    <property type="match status" value="1"/>
</dbReference>
<dbReference type="AlphaFoldDB" id="A0A553IJ51"/>
<keyword evidence="1" id="KW-0378">Hydrolase</keyword>
<dbReference type="PANTHER" id="PTHR48098:SF6">
    <property type="entry name" value="FERRI-BACILLIBACTIN ESTERASE BESA"/>
    <property type="match status" value="1"/>
</dbReference>
<gene>
    <name evidence="1" type="ORF">FNV44_04165</name>
</gene>
<organism evidence="1 2">
    <name type="scientific">Acholeplasma laidlawii</name>
    <dbReference type="NCBI Taxonomy" id="2148"/>
    <lineage>
        <taxon>Bacteria</taxon>
        <taxon>Bacillati</taxon>
        <taxon>Mycoplasmatota</taxon>
        <taxon>Mollicutes</taxon>
        <taxon>Acholeplasmatales</taxon>
        <taxon>Acholeplasmataceae</taxon>
        <taxon>Acholeplasma</taxon>
    </lineage>
</organism>
<evidence type="ECO:0000313" key="1">
    <source>
        <dbReference type="EMBL" id="TRY00251.1"/>
    </source>
</evidence>
<dbReference type="InterPro" id="IPR000801">
    <property type="entry name" value="Esterase-like"/>
</dbReference>
<evidence type="ECO:0000313" key="2">
    <source>
        <dbReference type="Proteomes" id="UP000315938"/>
    </source>
</evidence>
<dbReference type="Proteomes" id="UP000315938">
    <property type="component" value="Unassembled WGS sequence"/>
</dbReference>
<dbReference type="GO" id="GO:0016787">
    <property type="term" value="F:hydrolase activity"/>
    <property type="evidence" value="ECO:0007669"/>
    <property type="project" value="UniProtKB-KW"/>
</dbReference>
<dbReference type="OMA" id="AYIDCTL"/>
<reference evidence="1 2" key="1">
    <citation type="submission" date="2019-07" db="EMBL/GenBank/DDBJ databases">
        <title>Genome sequence of Acholeplasma laidlawii strain with increased resistance to erythromycin.</title>
        <authorList>
            <person name="Medvedeva E.S."/>
            <person name="Baranova N.B."/>
            <person name="Siniagina M.N."/>
            <person name="Mouzykantov A."/>
            <person name="Chernova O.A."/>
            <person name="Chernov V.M."/>
        </authorList>
    </citation>
    <scope>NUCLEOTIDE SEQUENCE [LARGE SCALE GENOMIC DNA]</scope>
    <source>
        <strain evidence="1 2">PG8REry</strain>
    </source>
</reference>
<protein>
    <submittedName>
        <fullName evidence="1">Alpha/beta hydrolase</fullName>
    </submittedName>
</protein>
<proteinExistence type="predicted"/>
<comment type="caution">
    <text evidence="1">The sequence shown here is derived from an EMBL/GenBank/DDBJ whole genome shotgun (WGS) entry which is preliminary data.</text>
</comment>
<dbReference type="SUPFAM" id="SSF53474">
    <property type="entry name" value="alpha/beta-Hydrolases"/>
    <property type="match status" value="1"/>
</dbReference>